<feature type="compositionally biased region" description="Basic residues" evidence="3">
    <location>
        <begin position="192"/>
        <end position="206"/>
    </location>
</feature>
<evidence type="ECO:0000256" key="1">
    <source>
        <dbReference type="ARBA" id="ARBA00022741"/>
    </source>
</evidence>
<dbReference type="GO" id="GO:0005525">
    <property type="term" value="F:GTP binding"/>
    <property type="evidence" value="ECO:0007669"/>
    <property type="project" value="UniProtKB-KW"/>
</dbReference>
<dbReference type="EMBL" id="MNAD01000423">
    <property type="protein sequence ID" value="OJT13135.1"/>
    <property type="molecule type" value="Genomic_DNA"/>
</dbReference>
<sequence length="206" mass="23068">MLPFLGNGDKGAERGVKLALIAGIKEGLYDTETLASYLLYRLNVLDPASPAYLRLLPPDTPPVLDVWEFLELLARRLCMLKRGGIPDTPRAAVWFIKWWREEGGLASAAAPALPAYALGEGVQSYRRGWGFDFEWDVNGAEAGRYDEALIQAKMEDCIDRVEKAAKEEERDGGAISSTQEKKRAKEEQRTRQQARSKARLATKRSR</sequence>
<organism evidence="4 5">
    <name type="scientific">Trametes pubescens</name>
    <name type="common">White-rot fungus</name>
    <dbReference type="NCBI Taxonomy" id="154538"/>
    <lineage>
        <taxon>Eukaryota</taxon>
        <taxon>Fungi</taxon>
        <taxon>Dikarya</taxon>
        <taxon>Basidiomycota</taxon>
        <taxon>Agaricomycotina</taxon>
        <taxon>Agaricomycetes</taxon>
        <taxon>Polyporales</taxon>
        <taxon>Polyporaceae</taxon>
        <taxon>Trametes</taxon>
    </lineage>
</organism>
<dbReference type="Gene3D" id="1.10.1580.10">
    <property type="match status" value="1"/>
</dbReference>
<accession>A0A1M2VZV5</accession>
<dbReference type="AlphaFoldDB" id="A0A1M2VZV5"/>
<dbReference type="Proteomes" id="UP000184267">
    <property type="component" value="Unassembled WGS sequence"/>
</dbReference>
<evidence type="ECO:0000313" key="4">
    <source>
        <dbReference type="EMBL" id="OJT13135.1"/>
    </source>
</evidence>
<feature type="region of interest" description="Disordered" evidence="3">
    <location>
        <begin position="165"/>
        <end position="206"/>
    </location>
</feature>
<comment type="caution">
    <text evidence="4">The sequence shown here is derived from an EMBL/GenBank/DDBJ whole genome shotgun (WGS) entry which is preliminary data.</text>
</comment>
<name>A0A1M2VZV5_TRAPU</name>
<reference evidence="4 5" key="1">
    <citation type="submission" date="2016-10" db="EMBL/GenBank/DDBJ databases">
        <title>Genome sequence of the basidiomycete white-rot fungus Trametes pubescens.</title>
        <authorList>
            <person name="Makela M.R."/>
            <person name="Granchi Z."/>
            <person name="Peng M."/>
            <person name="De Vries R.P."/>
            <person name="Grigoriev I."/>
            <person name="Riley R."/>
            <person name="Hilden K."/>
        </authorList>
    </citation>
    <scope>NUCLEOTIDE SEQUENCE [LARGE SCALE GENOMIC DNA]</scope>
    <source>
        <strain evidence="4 5">FBCC735</strain>
    </source>
</reference>
<protein>
    <submittedName>
        <fullName evidence="4">Uncharacterized protein</fullName>
    </submittedName>
</protein>
<dbReference type="InterPro" id="IPR023179">
    <property type="entry name" value="GTP-bd_ortho_bundle_sf"/>
</dbReference>
<proteinExistence type="predicted"/>
<evidence type="ECO:0000256" key="2">
    <source>
        <dbReference type="ARBA" id="ARBA00023134"/>
    </source>
</evidence>
<dbReference type="STRING" id="154538.A0A1M2VZV5"/>
<dbReference type="OrthoDB" id="269151at2759"/>
<evidence type="ECO:0000256" key="3">
    <source>
        <dbReference type="SAM" id="MobiDB-lite"/>
    </source>
</evidence>
<keyword evidence="1" id="KW-0547">Nucleotide-binding</keyword>
<gene>
    <name evidence="4" type="ORF">TRAPUB_10290</name>
</gene>
<keyword evidence="2" id="KW-0342">GTP-binding</keyword>
<evidence type="ECO:0000313" key="5">
    <source>
        <dbReference type="Proteomes" id="UP000184267"/>
    </source>
</evidence>
<feature type="compositionally biased region" description="Basic and acidic residues" evidence="3">
    <location>
        <begin position="179"/>
        <end position="190"/>
    </location>
</feature>
<dbReference type="OMA" id="QAKMEDC"/>
<keyword evidence="5" id="KW-1185">Reference proteome</keyword>